<dbReference type="GO" id="GO:0005829">
    <property type="term" value="C:cytosol"/>
    <property type="evidence" value="ECO:0007669"/>
    <property type="project" value="TreeGrafter"/>
</dbReference>
<dbReference type="Pfam" id="PF00232">
    <property type="entry name" value="Glyco_hydro_1"/>
    <property type="match status" value="1"/>
</dbReference>
<dbReference type="PROSITE" id="PS51257">
    <property type="entry name" value="PROKAR_LIPOPROTEIN"/>
    <property type="match status" value="1"/>
</dbReference>
<feature type="active site" description="Nucleophile" evidence="7">
    <location>
        <position position="381"/>
    </location>
</feature>
<dbReference type="Gene3D" id="3.20.20.80">
    <property type="entry name" value="Glycosidases"/>
    <property type="match status" value="1"/>
</dbReference>
<evidence type="ECO:0000256" key="5">
    <source>
        <dbReference type="ARBA" id="ARBA00032194"/>
    </source>
</evidence>
<dbReference type="Proteomes" id="UP000005876">
    <property type="component" value="Chromosome"/>
</dbReference>
<accession>G7VXY4</accession>
<dbReference type="SUPFAM" id="SSF51445">
    <property type="entry name" value="(Trans)glycosidases"/>
    <property type="match status" value="1"/>
</dbReference>
<dbReference type="InterPro" id="IPR001360">
    <property type="entry name" value="Glyco_hydro_1"/>
</dbReference>
<evidence type="ECO:0000256" key="8">
    <source>
        <dbReference type="RuleBase" id="RU003690"/>
    </source>
</evidence>
<evidence type="ECO:0000313" key="9">
    <source>
        <dbReference type="EMBL" id="AET57162.1"/>
    </source>
</evidence>
<dbReference type="STRING" id="985665.HPL003_01890"/>
<name>G7VXY4_PAETH</name>
<dbReference type="EMBL" id="CP003107">
    <property type="protein sequence ID" value="AET57162.1"/>
    <property type="molecule type" value="Genomic_DNA"/>
</dbReference>
<dbReference type="OrthoDB" id="108629at2"/>
<dbReference type="FunFam" id="3.20.20.80:FF:000004">
    <property type="entry name" value="Beta-glucosidase 6-phospho-beta-glucosidase"/>
    <property type="match status" value="1"/>
</dbReference>
<evidence type="ECO:0000256" key="4">
    <source>
        <dbReference type="ARBA" id="ARBA00031448"/>
    </source>
</evidence>
<dbReference type="HOGENOM" id="CLU_001859_0_2_9"/>
<dbReference type="KEGG" id="pta:HPL003_01890"/>
<gene>
    <name evidence="9" type="ordered locus">HPL003_01890</name>
</gene>
<evidence type="ECO:0000256" key="7">
    <source>
        <dbReference type="PROSITE-ProRule" id="PRU10055"/>
    </source>
</evidence>
<evidence type="ECO:0000256" key="3">
    <source>
        <dbReference type="ARBA" id="ARBA00023295"/>
    </source>
</evidence>
<dbReference type="PRINTS" id="PR00131">
    <property type="entry name" value="GLHYDRLASE1"/>
</dbReference>
<dbReference type="GO" id="GO:0016052">
    <property type="term" value="P:carbohydrate catabolic process"/>
    <property type="evidence" value="ECO:0007669"/>
    <property type="project" value="TreeGrafter"/>
</dbReference>
<dbReference type="InterPro" id="IPR017853">
    <property type="entry name" value="GH"/>
</dbReference>
<dbReference type="AlphaFoldDB" id="G7VXY4"/>
<dbReference type="PANTHER" id="PTHR10353">
    <property type="entry name" value="GLYCOSYL HYDROLASE"/>
    <property type="match status" value="1"/>
</dbReference>
<organism evidence="9 10">
    <name type="scientific">Paenibacillus terrae (strain HPL-003)</name>
    <dbReference type="NCBI Taxonomy" id="985665"/>
    <lineage>
        <taxon>Bacteria</taxon>
        <taxon>Bacillati</taxon>
        <taxon>Bacillota</taxon>
        <taxon>Bacilli</taxon>
        <taxon>Bacillales</taxon>
        <taxon>Paenibacillaceae</taxon>
        <taxon>Paenibacillus</taxon>
    </lineage>
</organism>
<evidence type="ECO:0000256" key="6">
    <source>
        <dbReference type="ARBA" id="ARBA00079432"/>
    </source>
</evidence>
<evidence type="ECO:0000256" key="2">
    <source>
        <dbReference type="ARBA" id="ARBA00022801"/>
    </source>
</evidence>
<sequence>MNRNKPDGFPANFLWGGAFAACQSEGAWDVDGKGISVSDIQPIIDQNKRKNIKSEVGGTFAEIKRLSADTTLNFPKRYGIDFYHTYKSDLALLKELGLTCFRTSISWSRLFPTGEEDVPNEKGLQFYDDLIDEIIKNGMEPIITISHYEMPLHLSLKYGGFSNKKVIDLFMKYAELVLHRYGEKVKYWIPFNQINLLYPCGFKSTGVYDDYSDHLLEAYYQAVHNQLVCSALCKKIALKVNPDILVGVMLSDKIMYPKTCKPEDLILTMKRNQMQYFCSDVGLRGEYPGYALRYFEENKIQINETEDELELIAKYKMDYLSFSHYSTRIISAETCDMNSYTFELNPYLKPTPWEWRIDPLGFYNAISTYWDRYQVPILISENGFGAIDKVEDGEIHDDYRIAYFRDYIAQMKEAVKDGVKILAYCTWAPIDIISSSTSEMIKRYGFIYVDQDDYGNGTKERIKKNSFYWYKNVIASNGVDL</sequence>
<reference evidence="9 10" key="3">
    <citation type="journal article" date="2012" name="J. Bacteriol.">
        <title>Genome Sequence of Paenibacillus terrae HPL-003, a Xylanase-Producing Bacterium Isolated from Soil Found in Forest Residue.</title>
        <authorList>
            <person name="Shin S.H."/>
            <person name="Kim S."/>
            <person name="Kim J.Y."/>
            <person name="Song H.Y."/>
            <person name="Cho S.J."/>
            <person name="Kim D.R."/>
            <person name="Lee K.I."/>
            <person name="Lim H.K."/>
            <person name="Park N.J."/>
            <person name="Hwang I.T."/>
            <person name="Yang K.S."/>
        </authorList>
    </citation>
    <scope>NUCLEOTIDE SEQUENCE [LARGE SCALE GENOMIC DNA]</scope>
    <source>
        <strain evidence="9 10">HPL-003</strain>
    </source>
</reference>
<dbReference type="GO" id="GO:0008422">
    <property type="term" value="F:beta-glucosidase activity"/>
    <property type="evidence" value="ECO:0007669"/>
    <property type="project" value="TreeGrafter"/>
</dbReference>
<dbReference type="eggNOG" id="COG2723">
    <property type="taxonomic scope" value="Bacteria"/>
</dbReference>
<evidence type="ECO:0000256" key="1">
    <source>
        <dbReference type="ARBA" id="ARBA00010838"/>
    </source>
</evidence>
<keyword evidence="3" id="KW-0326">Glycosidase</keyword>
<keyword evidence="2" id="KW-0378">Hydrolase</keyword>
<reference evidence="10" key="1">
    <citation type="submission" date="2011-11" db="EMBL/GenBank/DDBJ databases">
        <title>Complete sequence of Paenibacillus terrae HPL-003.</title>
        <authorList>
            <person name="Shin S.H."/>
            <person name="Kim S."/>
            <person name="Kim J.Y."/>
        </authorList>
    </citation>
    <scope>NUCLEOTIDE SEQUENCE [LARGE SCALE GENOMIC DNA]</scope>
    <source>
        <strain evidence="10">HPL-003</strain>
    </source>
</reference>
<proteinExistence type="inferred from homology"/>
<comment type="similarity">
    <text evidence="1 8">Belongs to the glycosyl hydrolase 1 family.</text>
</comment>
<protein>
    <recommendedName>
        <fullName evidence="6">Amygdalase</fullName>
    </recommendedName>
    <alternativeName>
        <fullName evidence="4">Cellobiase</fullName>
    </alternativeName>
    <alternativeName>
        <fullName evidence="5">Gentiobiase</fullName>
    </alternativeName>
</protein>
<dbReference type="RefSeq" id="WP_014277945.1">
    <property type="nucleotide sequence ID" value="NC_016641.1"/>
</dbReference>
<evidence type="ECO:0000313" key="10">
    <source>
        <dbReference type="Proteomes" id="UP000005876"/>
    </source>
</evidence>
<reference key="2">
    <citation type="submission" date="2011-11" db="EMBL/GenBank/DDBJ databases">
        <authorList>
            <person name="Shin S.H."/>
            <person name="Kim S."/>
            <person name="Kim J.Y."/>
        </authorList>
    </citation>
    <scope>NUCLEOTIDE SEQUENCE</scope>
    <source>
        <strain>HPL-003</strain>
    </source>
</reference>
<dbReference type="InterPro" id="IPR018120">
    <property type="entry name" value="Glyco_hydro_1_AS"/>
</dbReference>
<dbReference type="PROSITE" id="PS00572">
    <property type="entry name" value="GLYCOSYL_HYDROL_F1_1"/>
    <property type="match status" value="1"/>
</dbReference>
<dbReference type="PANTHER" id="PTHR10353:SF122">
    <property type="entry name" value="6-PHOSPHO-BETA-GLUCOSIDASE ASCB-RELATED"/>
    <property type="match status" value="1"/>
</dbReference>